<protein>
    <submittedName>
        <fullName evidence="2">Uncharacterized protein</fullName>
    </submittedName>
</protein>
<dbReference type="RefSeq" id="WP_050349935.1">
    <property type="nucleotide sequence ID" value="NZ_CP073011.1"/>
</dbReference>
<reference evidence="3" key="1">
    <citation type="submission" date="2015-07" db="EMBL/GenBank/DDBJ databases">
        <title>Fjat-10053 dsm26.</title>
        <authorList>
            <person name="Liu B."/>
            <person name="Wang J."/>
            <person name="Zhu Y."/>
            <person name="Liu G."/>
            <person name="Chen Q."/>
            <person name="Chen Z."/>
            <person name="Lan J."/>
            <person name="Che J."/>
            <person name="Ge C."/>
            <person name="Shi H."/>
            <person name="Pan Z."/>
            <person name="Liu X."/>
        </authorList>
    </citation>
    <scope>NUCLEOTIDE SEQUENCE [LARGE SCALE GENOMIC DNA]</scope>
    <source>
        <strain evidence="3">DSM 26</strain>
    </source>
</reference>
<dbReference type="EMBL" id="LGTO01000002">
    <property type="protein sequence ID" value="KNE22460.1"/>
    <property type="molecule type" value="Genomic_DNA"/>
</dbReference>
<dbReference type="GeneID" id="66869361"/>
<proteinExistence type="predicted"/>
<sequence length="132" mass="15283">MTNKERLEKIKVKYNAGNAGKLGEFIDLKLVNPYDLKYLIERVQELEEENINLKAIKAGNEELIKLVDERTETLENKYLALRNIHNITLKTGELVAEENKRYKQAMQNAINACRYTNPEVAYILQEALEGEE</sequence>
<keyword evidence="1" id="KW-0175">Coiled coil</keyword>
<dbReference type="PATRIC" id="fig|1473.5.peg.3371"/>
<keyword evidence="3" id="KW-1185">Reference proteome</keyword>
<comment type="caution">
    <text evidence="2">The sequence shown here is derived from an EMBL/GenBank/DDBJ whole genome shotgun (WGS) entry which is preliminary data.</text>
</comment>
<gene>
    <name evidence="2" type="ORF">AFK71_02235</name>
</gene>
<accession>A0A0L0QUV5</accession>
<name>A0A0L0QUV5_VIRPA</name>
<dbReference type="Proteomes" id="UP000036780">
    <property type="component" value="Unassembled WGS sequence"/>
</dbReference>
<evidence type="ECO:0000313" key="3">
    <source>
        <dbReference type="Proteomes" id="UP000036780"/>
    </source>
</evidence>
<organism evidence="2 3">
    <name type="scientific">Virgibacillus pantothenticus</name>
    <dbReference type="NCBI Taxonomy" id="1473"/>
    <lineage>
        <taxon>Bacteria</taxon>
        <taxon>Bacillati</taxon>
        <taxon>Bacillota</taxon>
        <taxon>Bacilli</taxon>
        <taxon>Bacillales</taxon>
        <taxon>Bacillaceae</taxon>
        <taxon>Virgibacillus</taxon>
    </lineage>
</organism>
<evidence type="ECO:0000313" key="2">
    <source>
        <dbReference type="EMBL" id="KNE22460.1"/>
    </source>
</evidence>
<evidence type="ECO:0000256" key="1">
    <source>
        <dbReference type="SAM" id="Coils"/>
    </source>
</evidence>
<feature type="coiled-coil region" evidence="1">
    <location>
        <begin position="36"/>
        <end position="63"/>
    </location>
</feature>
<dbReference type="AlphaFoldDB" id="A0A0L0QUV5"/>